<dbReference type="RefSeq" id="WP_145237204.1">
    <property type="nucleotide sequence ID" value="NZ_CP036273.1"/>
</dbReference>
<sequence>MTPLPAARALDQFFLDARSRVLDLAATLDRVGRGADPAAAAADPRAKLLRQALEVLLSDAPNRAEKVQQVFSLAYDANWERPTPRF</sequence>
<dbReference type="EMBL" id="CP036273">
    <property type="protein sequence ID" value="QDU20144.1"/>
    <property type="molecule type" value="Genomic_DNA"/>
</dbReference>
<gene>
    <name evidence="1" type="ORF">ETAA1_20880</name>
</gene>
<protein>
    <submittedName>
        <fullName evidence="1">Uncharacterized protein</fullName>
    </submittedName>
</protein>
<organism evidence="1 2">
    <name type="scientific">Urbifossiella limnaea</name>
    <dbReference type="NCBI Taxonomy" id="2528023"/>
    <lineage>
        <taxon>Bacteria</taxon>
        <taxon>Pseudomonadati</taxon>
        <taxon>Planctomycetota</taxon>
        <taxon>Planctomycetia</taxon>
        <taxon>Gemmatales</taxon>
        <taxon>Gemmataceae</taxon>
        <taxon>Urbifossiella</taxon>
    </lineage>
</organism>
<name>A0A517XRK8_9BACT</name>
<dbReference type="OrthoDB" id="287432at2"/>
<evidence type="ECO:0000313" key="1">
    <source>
        <dbReference type="EMBL" id="QDU20144.1"/>
    </source>
</evidence>
<accession>A0A517XRK8</accession>
<evidence type="ECO:0000313" key="2">
    <source>
        <dbReference type="Proteomes" id="UP000319576"/>
    </source>
</evidence>
<dbReference type="Proteomes" id="UP000319576">
    <property type="component" value="Chromosome"/>
</dbReference>
<proteinExistence type="predicted"/>
<keyword evidence="2" id="KW-1185">Reference proteome</keyword>
<dbReference type="AlphaFoldDB" id="A0A517XRK8"/>
<dbReference type="KEGG" id="uli:ETAA1_20880"/>
<reference evidence="1 2" key="1">
    <citation type="submission" date="2019-02" db="EMBL/GenBank/DDBJ databases">
        <title>Deep-cultivation of Planctomycetes and their phenomic and genomic characterization uncovers novel biology.</title>
        <authorList>
            <person name="Wiegand S."/>
            <person name="Jogler M."/>
            <person name="Boedeker C."/>
            <person name="Pinto D."/>
            <person name="Vollmers J."/>
            <person name="Rivas-Marin E."/>
            <person name="Kohn T."/>
            <person name="Peeters S.H."/>
            <person name="Heuer A."/>
            <person name="Rast P."/>
            <person name="Oberbeckmann S."/>
            <person name="Bunk B."/>
            <person name="Jeske O."/>
            <person name="Meyerdierks A."/>
            <person name="Storesund J.E."/>
            <person name="Kallscheuer N."/>
            <person name="Luecker S."/>
            <person name="Lage O.M."/>
            <person name="Pohl T."/>
            <person name="Merkel B.J."/>
            <person name="Hornburger P."/>
            <person name="Mueller R.-W."/>
            <person name="Bruemmer F."/>
            <person name="Labrenz M."/>
            <person name="Spormann A.M."/>
            <person name="Op den Camp H."/>
            <person name="Overmann J."/>
            <person name="Amann R."/>
            <person name="Jetten M.S.M."/>
            <person name="Mascher T."/>
            <person name="Medema M.H."/>
            <person name="Devos D.P."/>
            <person name="Kaster A.-K."/>
            <person name="Ovreas L."/>
            <person name="Rohde M."/>
            <person name="Galperin M.Y."/>
            <person name="Jogler C."/>
        </authorList>
    </citation>
    <scope>NUCLEOTIDE SEQUENCE [LARGE SCALE GENOMIC DNA]</scope>
    <source>
        <strain evidence="1 2">ETA_A1</strain>
    </source>
</reference>